<dbReference type="InterPro" id="IPR036953">
    <property type="entry name" value="GreA/GreB_C_sf"/>
</dbReference>
<dbReference type="SUPFAM" id="SSF54534">
    <property type="entry name" value="FKBP-like"/>
    <property type="match status" value="1"/>
</dbReference>
<keyword evidence="3" id="KW-0808">Transferase</keyword>
<dbReference type="NCBIfam" id="NF004396">
    <property type="entry name" value="PRK05753.1"/>
    <property type="match status" value="1"/>
</dbReference>
<accession>A0A1G7KDE7</accession>
<dbReference type="GO" id="GO:0003677">
    <property type="term" value="F:DNA binding"/>
    <property type="evidence" value="ECO:0007669"/>
    <property type="project" value="InterPro"/>
</dbReference>
<feature type="domain" description="Regulator of nucleoside diphosphate kinase N-terminal" evidence="2">
    <location>
        <begin position="15"/>
        <end position="55"/>
    </location>
</feature>
<evidence type="ECO:0000313" key="3">
    <source>
        <dbReference type="EMBL" id="SDF35217.1"/>
    </source>
</evidence>
<dbReference type="Pfam" id="PF01272">
    <property type="entry name" value="GreA_GreB"/>
    <property type="match status" value="1"/>
</dbReference>
<evidence type="ECO:0000313" key="4">
    <source>
        <dbReference type="Proteomes" id="UP000199245"/>
    </source>
</evidence>
<dbReference type="AlphaFoldDB" id="A0A1G7KDE7"/>
<protein>
    <submittedName>
        <fullName evidence="3">Regulator of nucleoside diphosphate kinase</fullName>
    </submittedName>
</protein>
<dbReference type="EMBL" id="FMZW01000052">
    <property type="protein sequence ID" value="SDF35217.1"/>
    <property type="molecule type" value="Genomic_DNA"/>
</dbReference>
<keyword evidence="3" id="KW-0418">Kinase</keyword>
<dbReference type="RefSeq" id="WP_225647358.1">
    <property type="nucleotide sequence ID" value="NZ_FMZW01000052.1"/>
</dbReference>
<dbReference type="Pfam" id="PF14760">
    <property type="entry name" value="Rnk_N"/>
    <property type="match status" value="1"/>
</dbReference>
<dbReference type="PANTHER" id="PTHR30437:SF5">
    <property type="entry name" value="REGULATOR OF NUCLEOSIDE DIPHOSPHATE KINASE"/>
    <property type="match status" value="1"/>
</dbReference>
<feature type="domain" description="Transcription elongation factor GreA/GreB C-terminal" evidence="1">
    <location>
        <begin position="62"/>
        <end position="136"/>
    </location>
</feature>
<evidence type="ECO:0000259" key="2">
    <source>
        <dbReference type="Pfam" id="PF14760"/>
    </source>
</evidence>
<dbReference type="GO" id="GO:0006354">
    <property type="term" value="P:DNA-templated transcription elongation"/>
    <property type="evidence" value="ECO:0007669"/>
    <property type="project" value="TreeGrafter"/>
</dbReference>
<organism evidence="3 4">
    <name type="scientific">Bradyrhizobium brasilense</name>
    <dbReference type="NCBI Taxonomy" id="1419277"/>
    <lineage>
        <taxon>Bacteria</taxon>
        <taxon>Pseudomonadati</taxon>
        <taxon>Pseudomonadota</taxon>
        <taxon>Alphaproteobacteria</taxon>
        <taxon>Hyphomicrobiales</taxon>
        <taxon>Nitrobacteraceae</taxon>
        <taxon>Bradyrhizobium</taxon>
    </lineage>
</organism>
<dbReference type="Gene3D" id="3.10.50.30">
    <property type="entry name" value="Transcription elongation factor, GreA/GreB, C-terminal domain"/>
    <property type="match status" value="1"/>
</dbReference>
<proteinExistence type="predicted"/>
<dbReference type="Proteomes" id="UP000199245">
    <property type="component" value="Unassembled WGS sequence"/>
</dbReference>
<reference evidence="3 4" key="1">
    <citation type="submission" date="2016-10" db="EMBL/GenBank/DDBJ databases">
        <authorList>
            <person name="de Groot N.N."/>
        </authorList>
    </citation>
    <scope>NUCLEOTIDE SEQUENCE [LARGE SCALE GENOMIC DNA]</scope>
    <source>
        <strain evidence="3 4">R5</strain>
    </source>
</reference>
<dbReference type="GO" id="GO:0032784">
    <property type="term" value="P:regulation of DNA-templated transcription elongation"/>
    <property type="evidence" value="ECO:0007669"/>
    <property type="project" value="InterPro"/>
</dbReference>
<gene>
    <name evidence="3" type="ORF">SAMN05216337_105230</name>
</gene>
<evidence type="ECO:0000259" key="1">
    <source>
        <dbReference type="Pfam" id="PF01272"/>
    </source>
</evidence>
<dbReference type="GO" id="GO:0070063">
    <property type="term" value="F:RNA polymerase binding"/>
    <property type="evidence" value="ECO:0007669"/>
    <property type="project" value="InterPro"/>
</dbReference>
<sequence>MTRTIQSSFTAPALPPIVITTSEAHRLSALADSSMAVFPRVAQFLARETDRAQLVADDADLHDVVRMGSLVRYRDDETGDVREVVLVYPHEADIALRRISVLTPVGAALIGLSVGQTIDFQTPSQQTRSVTVLAVTHQG</sequence>
<dbReference type="GO" id="GO:0016301">
    <property type="term" value="F:kinase activity"/>
    <property type="evidence" value="ECO:0007669"/>
    <property type="project" value="UniProtKB-KW"/>
</dbReference>
<dbReference type="InterPro" id="IPR001437">
    <property type="entry name" value="Tscrpt_elong_fac_GreA/B_C"/>
</dbReference>
<name>A0A1G7KDE7_9BRAD</name>
<dbReference type="PANTHER" id="PTHR30437">
    <property type="entry name" value="TRANSCRIPTION ELONGATION FACTOR GREA"/>
    <property type="match status" value="1"/>
</dbReference>
<dbReference type="InterPro" id="IPR029462">
    <property type="entry name" value="Rnk_N"/>
</dbReference>
<dbReference type="InterPro" id="IPR023459">
    <property type="entry name" value="Tscrpt_elong_fac_GreA/B_fam"/>
</dbReference>